<keyword evidence="7" id="KW-1185">Reference proteome</keyword>
<dbReference type="AlphaFoldDB" id="U2KSL2"/>
<evidence type="ECO:0000313" key="6">
    <source>
        <dbReference type="EMBL" id="ERJ95040.1"/>
    </source>
</evidence>
<dbReference type="OrthoDB" id="9803714at2"/>
<dbReference type="InterPro" id="IPR000847">
    <property type="entry name" value="LysR_HTH_N"/>
</dbReference>
<dbReference type="eggNOG" id="COG0583">
    <property type="taxonomic scope" value="Bacteria"/>
</dbReference>
<evidence type="ECO:0000256" key="4">
    <source>
        <dbReference type="ARBA" id="ARBA00023163"/>
    </source>
</evidence>
<evidence type="ECO:0000256" key="1">
    <source>
        <dbReference type="ARBA" id="ARBA00009437"/>
    </source>
</evidence>
<dbReference type="STRING" id="411473.RUMCAL_01714"/>
<dbReference type="FunFam" id="1.10.10.10:FF:000001">
    <property type="entry name" value="LysR family transcriptional regulator"/>
    <property type="match status" value="1"/>
</dbReference>
<dbReference type="SUPFAM" id="SSF53850">
    <property type="entry name" value="Periplasmic binding protein-like II"/>
    <property type="match status" value="1"/>
</dbReference>
<protein>
    <submittedName>
        <fullName evidence="6">LysR substrate binding domain protein</fullName>
    </submittedName>
</protein>
<dbReference type="InterPro" id="IPR036388">
    <property type="entry name" value="WH-like_DNA-bd_sf"/>
</dbReference>
<dbReference type="Pfam" id="PF03466">
    <property type="entry name" value="LysR_substrate"/>
    <property type="match status" value="1"/>
</dbReference>
<evidence type="ECO:0000256" key="3">
    <source>
        <dbReference type="ARBA" id="ARBA00023125"/>
    </source>
</evidence>
<dbReference type="SUPFAM" id="SSF46785">
    <property type="entry name" value="Winged helix' DNA-binding domain"/>
    <property type="match status" value="1"/>
</dbReference>
<accession>U2KSL2</accession>
<proteinExistence type="inferred from homology"/>
<dbReference type="EMBL" id="AWVF01000218">
    <property type="protein sequence ID" value="ERJ95040.1"/>
    <property type="molecule type" value="Genomic_DNA"/>
</dbReference>
<feature type="domain" description="HTH lysR-type" evidence="5">
    <location>
        <begin position="1"/>
        <end position="58"/>
    </location>
</feature>
<keyword evidence="4" id="KW-0804">Transcription</keyword>
<dbReference type="PRINTS" id="PR00039">
    <property type="entry name" value="HTHLYSR"/>
</dbReference>
<reference evidence="6 7" key="1">
    <citation type="submission" date="2013-07" db="EMBL/GenBank/DDBJ databases">
        <authorList>
            <person name="Weinstock G."/>
            <person name="Sodergren E."/>
            <person name="Wylie T."/>
            <person name="Fulton L."/>
            <person name="Fulton R."/>
            <person name="Fronick C."/>
            <person name="O'Laughlin M."/>
            <person name="Godfrey J."/>
            <person name="Miner T."/>
            <person name="Herter B."/>
            <person name="Appelbaum E."/>
            <person name="Cordes M."/>
            <person name="Lek S."/>
            <person name="Wollam A."/>
            <person name="Pepin K.H."/>
            <person name="Palsikar V.B."/>
            <person name="Mitreva M."/>
            <person name="Wilson R.K."/>
        </authorList>
    </citation>
    <scope>NUCLEOTIDE SEQUENCE [LARGE SCALE GENOMIC DNA]</scope>
    <source>
        <strain evidence="6 7">ATCC 27760</strain>
    </source>
</reference>
<dbReference type="PANTHER" id="PTHR30346:SF28">
    <property type="entry name" value="HTH-TYPE TRANSCRIPTIONAL REGULATOR CYNR"/>
    <property type="match status" value="1"/>
</dbReference>
<dbReference type="Proteomes" id="UP000016662">
    <property type="component" value="Unassembled WGS sequence"/>
</dbReference>
<dbReference type="InterPro" id="IPR036390">
    <property type="entry name" value="WH_DNA-bd_sf"/>
</dbReference>
<dbReference type="PANTHER" id="PTHR30346">
    <property type="entry name" value="TRANSCRIPTIONAL DUAL REGULATOR HCAR-RELATED"/>
    <property type="match status" value="1"/>
</dbReference>
<dbReference type="PROSITE" id="PS50931">
    <property type="entry name" value="HTH_LYSR"/>
    <property type="match status" value="1"/>
</dbReference>
<sequence>MELLQLEYFYAVAQNQHMTRTAEQLHIAQPSLTQSIRRLEKELGVPLFYRSGRNIALTTYGEALQNALTPVLKTLHQIPTQLQQMALEREKTIRLNVLAASTLVTQALISYKKDHDGLHFRLIQNSQCEDADITVFTRENFQIPTDTKERYELFKERIFLAVPHNSPYASEESVRLQDFAHEDFISLSGSRSIRTICDRYCMQAGFVPHIIYESDSPDTVKNLIASGLGVGFWPHYTWGMDSMEQIRLLPIAEPTCQRAIILQLHRHARGQEAVCSFYAFLSRYLRQLKAAEQH</sequence>
<comment type="caution">
    <text evidence="6">The sequence shown here is derived from an EMBL/GenBank/DDBJ whole genome shotgun (WGS) entry which is preliminary data.</text>
</comment>
<keyword evidence="3" id="KW-0238">DNA-binding</keyword>
<dbReference type="GO" id="GO:0032993">
    <property type="term" value="C:protein-DNA complex"/>
    <property type="evidence" value="ECO:0007669"/>
    <property type="project" value="TreeGrafter"/>
</dbReference>
<gene>
    <name evidence="6" type="ORF">RUMCAL_01714</name>
</gene>
<organism evidence="6 7">
    <name type="scientific">Ruminococcus callidus ATCC 27760</name>
    <dbReference type="NCBI Taxonomy" id="411473"/>
    <lineage>
        <taxon>Bacteria</taxon>
        <taxon>Bacillati</taxon>
        <taxon>Bacillota</taxon>
        <taxon>Clostridia</taxon>
        <taxon>Eubacteriales</taxon>
        <taxon>Oscillospiraceae</taxon>
        <taxon>Ruminococcus</taxon>
    </lineage>
</organism>
<dbReference type="Pfam" id="PF00126">
    <property type="entry name" value="HTH_1"/>
    <property type="match status" value="1"/>
</dbReference>
<dbReference type="HOGENOM" id="CLU_039613_6_2_9"/>
<dbReference type="Gene3D" id="1.10.10.10">
    <property type="entry name" value="Winged helix-like DNA-binding domain superfamily/Winged helix DNA-binding domain"/>
    <property type="match status" value="1"/>
</dbReference>
<evidence type="ECO:0000313" key="7">
    <source>
        <dbReference type="Proteomes" id="UP000016662"/>
    </source>
</evidence>
<comment type="similarity">
    <text evidence="1">Belongs to the LysR transcriptional regulatory family.</text>
</comment>
<evidence type="ECO:0000259" key="5">
    <source>
        <dbReference type="PROSITE" id="PS50931"/>
    </source>
</evidence>
<dbReference type="GO" id="GO:0003677">
    <property type="term" value="F:DNA binding"/>
    <property type="evidence" value="ECO:0007669"/>
    <property type="project" value="UniProtKB-KW"/>
</dbReference>
<keyword evidence="2" id="KW-0805">Transcription regulation</keyword>
<name>U2KSL2_9FIRM</name>
<dbReference type="RefSeq" id="WP_021683183.1">
    <property type="nucleotide sequence ID" value="NZ_KI260468.1"/>
</dbReference>
<dbReference type="Gene3D" id="3.40.190.290">
    <property type="match status" value="1"/>
</dbReference>
<dbReference type="GO" id="GO:0003700">
    <property type="term" value="F:DNA-binding transcription factor activity"/>
    <property type="evidence" value="ECO:0007669"/>
    <property type="project" value="InterPro"/>
</dbReference>
<dbReference type="InterPro" id="IPR005119">
    <property type="entry name" value="LysR_subst-bd"/>
</dbReference>
<evidence type="ECO:0000256" key="2">
    <source>
        <dbReference type="ARBA" id="ARBA00023015"/>
    </source>
</evidence>
<dbReference type="PATRIC" id="fig|411473.3.peg.1399"/>